<reference evidence="2 3" key="1">
    <citation type="journal article" date="2010" name="PLoS ONE">
        <title>The glycobiome of the rumen bacterium Butyrivibrio proteoclasticus B316(T) highlights adaptation to a polysaccharide-rich environment.</title>
        <authorList>
            <person name="Kelly W.J."/>
            <person name="Leahy S.C."/>
            <person name="Altermann E."/>
            <person name="Yeoman C.J."/>
            <person name="Dunne J.C."/>
            <person name="Kong Z."/>
            <person name="Pacheco D.M."/>
            <person name="Li D."/>
            <person name="Noel S.J."/>
            <person name="Moon C.D."/>
            <person name="Cookson A.L."/>
            <person name="Attwood G.T."/>
        </authorList>
    </citation>
    <scope>NUCLEOTIDE SEQUENCE [LARGE SCALE GENOMIC DNA]</scope>
    <source>
        <strain evidence="3">ATCC 51982 / DSM 14932 / B316</strain>
    </source>
</reference>
<evidence type="ECO:0000256" key="1">
    <source>
        <dbReference type="SAM" id="Phobius"/>
    </source>
</evidence>
<feature type="transmembrane region" description="Helical" evidence="1">
    <location>
        <begin position="241"/>
        <end position="261"/>
    </location>
</feature>
<dbReference type="KEGG" id="bpb:bpr_I1126"/>
<protein>
    <submittedName>
        <fullName evidence="2">Uncharacterized protein</fullName>
    </submittedName>
</protein>
<feature type="transmembrane region" description="Helical" evidence="1">
    <location>
        <begin position="108"/>
        <end position="128"/>
    </location>
</feature>
<keyword evidence="3" id="KW-1185">Reference proteome</keyword>
<accession>E0S241</accession>
<proteinExistence type="predicted"/>
<dbReference type="EMBL" id="CP001810">
    <property type="protein sequence ID" value="ADL33866.1"/>
    <property type="molecule type" value="Genomic_DNA"/>
</dbReference>
<sequence length="387" mass="44670">MEVITYCLVYVSVFLITVSVNYMSGNLVEEYCLPFVVWSTIRIYKFMENYDFTGNALLEPEDTVLYGITCGICLLTRATNAMPLVGGAIVIILVSIRSKAFTNLLKNIMFFVIAMGIVVAPFCIYFLIKGSTAEMFFAMITYNKEYAALRRPWIIESNARDIVRFFHLYFSVFSILLVAVVNWFNRQYAKFAFSFITFGIELFFYMSNDLFVQYPMVCATQVILLCYEIEKLYRNKILIGAKINVPIFIAICTLLFSVGSFCKTAILDDFIAHIFVYGNYSYYCTEPWEELVDMIPDKKEPFVTYGSNDLKPVYVLKDIDPCYKYFSIQPWHSMYDASIAEEIRAQMLSNKAKWILCDEVGRDTILSLNTNYYIYAENGGFSLLECK</sequence>
<name>E0S241_BUTPB</name>
<dbReference type="AlphaFoldDB" id="E0S241"/>
<organism evidence="2 3">
    <name type="scientific">Butyrivibrio proteoclasticus (strain ATCC 51982 / DSM 14932 / B316)</name>
    <name type="common">Clostridium proteoclasticum</name>
    <dbReference type="NCBI Taxonomy" id="515622"/>
    <lineage>
        <taxon>Bacteria</taxon>
        <taxon>Bacillati</taxon>
        <taxon>Bacillota</taxon>
        <taxon>Clostridia</taxon>
        <taxon>Lachnospirales</taxon>
        <taxon>Lachnospiraceae</taxon>
        <taxon>Butyrivibrio</taxon>
    </lineage>
</organism>
<evidence type="ECO:0000313" key="3">
    <source>
        <dbReference type="Proteomes" id="UP000001299"/>
    </source>
</evidence>
<dbReference type="STRING" id="515622.bpr_I1126"/>
<keyword evidence="1" id="KW-0812">Transmembrane</keyword>
<gene>
    <name evidence="2" type="ordered locus">bpr_I1126</name>
</gene>
<keyword evidence="1" id="KW-1133">Transmembrane helix</keyword>
<feature type="transmembrane region" description="Helical" evidence="1">
    <location>
        <begin position="64"/>
        <end position="96"/>
    </location>
</feature>
<dbReference type="Proteomes" id="UP000001299">
    <property type="component" value="Chromosome 1"/>
</dbReference>
<feature type="transmembrane region" description="Helical" evidence="1">
    <location>
        <begin position="162"/>
        <end position="181"/>
    </location>
</feature>
<feature type="transmembrane region" description="Helical" evidence="1">
    <location>
        <begin position="188"/>
        <end position="206"/>
    </location>
</feature>
<feature type="transmembrane region" description="Helical" evidence="1">
    <location>
        <begin position="7"/>
        <end position="24"/>
    </location>
</feature>
<evidence type="ECO:0000313" key="2">
    <source>
        <dbReference type="EMBL" id="ADL33866.1"/>
    </source>
</evidence>
<keyword evidence="1" id="KW-0472">Membrane</keyword>
<dbReference type="HOGENOM" id="CLU_713059_0_0_9"/>